<proteinExistence type="predicted"/>
<evidence type="ECO:0000313" key="2">
    <source>
        <dbReference type="Proteomes" id="UP000249688"/>
    </source>
</evidence>
<reference evidence="1 2" key="1">
    <citation type="submission" date="2018-06" db="EMBL/GenBank/DDBJ databases">
        <title>Genomic Encyclopedia of Archaeal and Bacterial Type Strains, Phase II (KMG-II): from individual species to whole genera.</title>
        <authorList>
            <person name="Goeker M."/>
        </authorList>
    </citation>
    <scope>NUCLEOTIDE SEQUENCE [LARGE SCALE GENOMIC DNA]</scope>
    <source>
        <strain evidence="1 2">DSM 24525</strain>
    </source>
</reference>
<sequence>MSQNPNPIPLPGPSPAIALFLDETMAAAAIARAGATLLCPAGPGIVLLRPEPGLPLRLYEAGAVLVIG</sequence>
<dbReference type="EMBL" id="QKYU01000007">
    <property type="protein sequence ID" value="PZW47124.1"/>
    <property type="molecule type" value="Genomic_DNA"/>
</dbReference>
<evidence type="ECO:0000313" key="1">
    <source>
        <dbReference type="EMBL" id="PZW47124.1"/>
    </source>
</evidence>
<protein>
    <submittedName>
        <fullName evidence="1">Uncharacterized protein</fullName>
    </submittedName>
</protein>
<dbReference type="Proteomes" id="UP000249688">
    <property type="component" value="Unassembled WGS sequence"/>
</dbReference>
<comment type="caution">
    <text evidence="1">The sequence shown here is derived from an EMBL/GenBank/DDBJ whole genome shotgun (WGS) entry which is preliminary data.</text>
</comment>
<keyword evidence="2" id="KW-1185">Reference proteome</keyword>
<accession>A0A2W7IJI7</accession>
<name>A0A2W7IJI7_9PROT</name>
<dbReference type="RefSeq" id="WP_111397707.1">
    <property type="nucleotide sequence ID" value="NZ_QKYU01000007.1"/>
</dbReference>
<dbReference type="AlphaFoldDB" id="A0A2W7IJI7"/>
<organism evidence="1 2">
    <name type="scientific">Humitalea rosea</name>
    <dbReference type="NCBI Taxonomy" id="990373"/>
    <lineage>
        <taxon>Bacteria</taxon>
        <taxon>Pseudomonadati</taxon>
        <taxon>Pseudomonadota</taxon>
        <taxon>Alphaproteobacteria</taxon>
        <taxon>Acetobacterales</taxon>
        <taxon>Roseomonadaceae</taxon>
        <taxon>Humitalea</taxon>
    </lineage>
</organism>
<gene>
    <name evidence="1" type="ORF">C8P66_107162</name>
</gene>